<reference evidence="1" key="2">
    <citation type="submission" date="2022-01" db="EMBL/GenBank/DDBJ databases">
        <authorList>
            <person name="Yamashiro T."/>
            <person name="Shiraishi A."/>
            <person name="Satake H."/>
            <person name="Nakayama K."/>
        </authorList>
    </citation>
    <scope>NUCLEOTIDE SEQUENCE</scope>
</reference>
<dbReference type="PANTHER" id="PTHR33116">
    <property type="entry name" value="REVERSE TRANSCRIPTASE ZINC-BINDING DOMAIN-CONTAINING PROTEIN-RELATED-RELATED"/>
    <property type="match status" value="1"/>
</dbReference>
<sequence>MAATTNWDFLIDKFSKRLSNWKASMLSIGGRTTLLSSVLGSIGTYYCSIFPMPSSIYKKLESLRSKFFWGSNVDGNKIPWIAWNTALASKVHGGLGIGSLFSLNQAL</sequence>
<comment type="caution">
    <text evidence="1">The sequence shown here is derived from an EMBL/GenBank/DDBJ whole genome shotgun (WGS) entry which is preliminary data.</text>
</comment>
<reference evidence="1" key="1">
    <citation type="journal article" date="2022" name="Int. J. Mol. Sci.">
        <title>Draft Genome of Tanacetum Coccineum: Genomic Comparison of Closely Related Tanacetum-Family Plants.</title>
        <authorList>
            <person name="Yamashiro T."/>
            <person name="Shiraishi A."/>
            <person name="Nakayama K."/>
            <person name="Satake H."/>
        </authorList>
    </citation>
    <scope>NUCLEOTIDE SEQUENCE</scope>
</reference>
<dbReference type="EMBL" id="BQNB010012049">
    <property type="protein sequence ID" value="GJS98495.1"/>
    <property type="molecule type" value="Genomic_DNA"/>
</dbReference>
<feature type="non-terminal residue" evidence="1">
    <location>
        <position position="107"/>
    </location>
</feature>
<accession>A0ABQ5A840</accession>
<dbReference type="PANTHER" id="PTHR33116:SF79">
    <property type="entry name" value="REVERSE TRANSCRIPTASE DOMAIN, ZINC FINGER, CCHC-TYPE-RELATED"/>
    <property type="match status" value="1"/>
</dbReference>
<keyword evidence="2" id="KW-1185">Reference proteome</keyword>
<evidence type="ECO:0000313" key="2">
    <source>
        <dbReference type="Proteomes" id="UP001151760"/>
    </source>
</evidence>
<gene>
    <name evidence="1" type="ORF">Tco_0819665</name>
</gene>
<name>A0ABQ5A840_9ASTR</name>
<evidence type="ECO:0000313" key="1">
    <source>
        <dbReference type="EMBL" id="GJS98495.1"/>
    </source>
</evidence>
<evidence type="ECO:0008006" key="3">
    <source>
        <dbReference type="Google" id="ProtNLM"/>
    </source>
</evidence>
<proteinExistence type="predicted"/>
<dbReference type="Proteomes" id="UP001151760">
    <property type="component" value="Unassembled WGS sequence"/>
</dbReference>
<protein>
    <recommendedName>
        <fullName evidence="3">Reverse transcriptase</fullName>
    </recommendedName>
</protein>
<organism evidence="1 2">
    <name type="scientific">Tanacetum coccineum</name>
    <dbReference type="NCBI Taxonomy" id="301880"/>
    <lineage>
        <taxon>Eukaryota</taxon>
        <taxon>Viridiplantae</taxon>
        <taxon>Streptophyta</taxon>
        <taxon>Embryophyta</taxon>
        <taxon>Tracheophyta</taxon>
        <taxon>Spermatophyta</taxon>
        <taxon>Magnoliopsida</taxon>
        <taxon>eudicotyledons</taxon>
        <taxon>Gunneridae</taxon>
        <taxon>Pentapetalae</taxon>
        <taxon>asterids</taxon>
        <taxon>campanulids</taxon>
        <taxon>Asterales</taxon>
        <taxon>Asteraceae</taxon>
        <taxon>Asteroideae</taxon>
        <taxon>Anthemideae</taxon>
        <taxon>Anthemidinae</taxon>
        <taxon>Tanacetum</taxon>
    </lineage>
</organism>